<dbReference type="CDD" id="cd14252">
    <property type="entry name" value="Dockerin_like"/>
    <property type="match status" value="1"/>
</dbReference>
<gene>
    <name evidence="2" type="ORF">IPO85_01445</name>
</gene>
<name>A0A9D7S5F5_9BACT</name>
<dbReference type="PROSITE" id="PS00018">
    <property type="entry name" value="EF_HAND_1"/>
    <property type="match status" value="1"/>
</dbReference>
<proteinExistence type="predicted"/>
<evidence type="ECO:0000313" key="2">
    <source>
        <dbReference type="EMBL" id="MBK9716190.1"/>
    </source>
</evidence>
<dbReference type="NCBIfam" id="TIGR04183">
    <property type="entry name" value="Por_Secre_tail"/>
    <property type="match status" value="1"/>
</dbReference>
<dbReference type="AlphaFoldDB" id="A0A9D7S5F5"/>
<organism evidence="2 3">
    <name type="scientific">Candidatus Defluviibacterium haderslevense</name>
    <dbReference type="NCBI Taxonomy" id="2981993"/>
    <lineage>
        <taxon>Bacteria</taxon>
        <taxon>Pseudomonadati</taxon>
        <taxon>Bacteroidota</taxon>
        <taxon>Saprospiria</taxon>
        <taxon>Saprospirales</taxon>
        <taxon>Saprospiraceae</taxon>
        <taxon>Candidatus Defluviibacterium</taxon>
    </lineage>
</organism>
<comment type="caution">
    <text evidence="2">The sequence shown here is derived from an EMBL/GenBank/DDBJ whole genome shotgun (WGS) entry which is preliminary data.</text>
</comment>
<protein>
    <submittedName>
        <fullName evidence="2">T9SS type A sorting domain-containing protein</fullName>
    </submittedName>
</protein>
<accession>A0A9D7S5F5</accession>
<dbReference type="Proteomes" id="UP000808349">
    <property type="component" value="Unassembled WGS sequence"/>
</dbReference>
<feature type="domain" description="Cohesin" evidence="1">
    <location>
        <begin position="113"/>
        <end position="220"/>
    </location>
</feature>
<dbReference type="InterPro" id="IPR002102">
    <property type="entry name" value="Cohesin_dom"/>
</dbReference>
<dbReference type="InterPro" id="IPR008965">
    <property type="entry name" value="CBM2/CBM3_carb-bd_dom_sf"/>
</dbReference>
<dbReference type="InterPro" id="IPR026444">
    <property type="entry name" value="Secre_tail"/>
</dbReference>
<dbReference type="CDD" id="cd08547">
    <property type="entry name" value="Type_II_cohesin"/>
    <property type="match status" value="1"/>
</dbReference>
<reference evidence="2 3" key="1">
    <citation type="submission" date="2020-10" db="EMBL/GenBank/DDBJ databases">
        <title>Connecting structure to function with the recovery of over 1000 high-quality activated sludge metagenome-assembled genomes encoding full-length rRNA genes using long-read sequencing.</title>
        <authorList>
            <person name="Singleton C.M."/>
            <person name="Petriglieri F."/>
            <person name="Kristensen J.M."/>
            <person name="Kirkegaard R.H."/>
            <person name="Michaelsen T.Y."/>
            <person name="Andersen M.H."/>
            <person name="Karst S.M."/>
            <person name="Dueholm M.S."/>
            <person name="Nielsen P.H."/>
            <person name="Albertsen M."/>
        </authorList>
    </citation>
    <scope>NUCLEOTIDE SEQUENCE [LARGE SCALE GENOMIC DNA]</scope>
    <source>
        <strain evidence="2">Ribe_18-Q3-R11-54_BAT3C.373</strain>
    </source>
</reference>
<dbReference type="GO" id="GO:0030246">
    <property type="term" value="F:carbohydrate binding"/>
    <property type="evidence" value="ECO:0007669"/>
    <property type="project" value="InterPro"/>
</dbReference>
<dbReference type="InterPro" id="IPR018247">
    <property type="entry name" value="EF_Hand_1_Ca_BS"/>
</dbReference>
<dbReference type="Gene3D" id="2.60.40.680">
    <property type="match status" value="1"/>
</dbReference>
<dbReference type="Pfam" id="PF00963">
    <property type="entry name" value="Cohesin"/>
    <property type="match status" value="1"/>
</dbReference>
<dbReference type="EMBL" id="JADKFW010000004">
    <property type="protein sequence ID" value="MBK9716190.1"/>
    <property type="molecule type" value="Genomic_DNA"/>
</dbReference>
<dbReference type="SUPFAM" id="SSF49384">
    <property type="entry name" value="Carbohydrate-binding domain"/>
    <property type="match status" value="1"/>
</dbReference>
<evidence type="ECO:0000313" key="3">
    <source>
        <dbReference type="Proteomes" id="UP000808349"/>
    </source>
</evidence>
<dbReference type="GO" id="GO:0000272">
    <property type="term" value="P:polysaccharide catabolic process"/>
    <property type="evidence" value="ECO:0007669"/>
    <property type="project" value="InterPro"/>
</dbReference>
<sequence length="333" mass="36460">MGQIPITSPYKLIAADVNASGSITASDISEMRKLILGVQPTFTKVASWTFVPNSYVFADPSKPWNAPRSSTVSVNDKVEYKENFMAIKMGDVNGNAKAGLVGTSIRTTGTLNLEIEEGTVVAGQTYKMNVKSSDFASIAGYQFTMKYDNESLVYEGVERGVLNVNESNIGTIRSGVITTSWNSNVGESYKSNEVLYSIVFKATRSGNISKMISITSDVTRAEAYDNLDQVKEVKLGVRTDKGIVETGVFELYQNEPNPFSKESVISYRLPEASAVKLTVYDVTGKVVRVYELKGQKGLNSYKITKSELSVSGVLYYQLDAADHTATKRMVVIE</sequence>
<evidence type="ECO:0000259" key="1">
    <source>
        <dbReference type="Pfam" id="PF00963"/>
    </source>
</evidence>